<dbReference type="Gene3D" id="1.20.1600.10">
    <property type="entry name" value="Outer membrane efflux proteins (OEP)"/>
    <property type="match status" value="1"/>
</dbReference>
<evidence type="ECO:0000313" key="9">
    <source>
        <dbReference type="Proteomes" id="UP000712673"/>
    </source>
</evidence>
<dbReference type="Pfam" id="PF02321">
    <property type="entry name" value="OEP"/>
    <property type="match status" value="2"/>
</dbReference>
<evidence type="ECO:0000256" key="6">
    <source>
        <dbReference type="ARBA" id="ARBA00023136"/>
    </source>
</evidence>
<evidence type="ECO:0000256" key="2">
    <source>
        <dbReference type="ARBA" id="ARBA00007613"/>
    </source>
</evidence>
<evidence type="ECO:0000256" key="3">
    <source>
        <dbReference type="ARBA" id="ARBA00022448"/>
    </source>
</evidence>
<dbReference type="PANTHER" id="PTHR30026:SF13">
    <property type="entry name" value="MEMBRANE EFFLUX PROTEIN, PUTATIVE-RELATED"/>
    <property type="match status" value="1"/>
</dbReference>
<dbReference type="GO" id="GO:0015288">
    <property type="term" value="F:porin activity"/>
    <property type="evidence" value="ECO:0007669"/>
    <property type="project" value="TreeGrafter"/>
</dbReference>
<dbReference type="GO" id="GO:0009279">
    <property type="term" value="C:cell outer membrane"/>
    <property type="evidence" value="ECO:0007669"/>
    <property type="project" value="UniProtKB-SubCell"/>
</dbReference>
<evidence type="ECO:0000313" key="8">
    <source>
        <dbReference type="EMBL" id="MBM3223819.1"/>
    </source>
</evidence>
<name>A0A937VZ32_UNCTE</name>
<evidence type="ECO:0000256" key="7">
    <source>
        <dbReference type="ARBA" id="ARBA00023237"/>
    </source>
</evidence>
<protein>
    <submittedName>
        <fullName evidence="8">TolC family protein</fullName>
    </submittedName>
</protein>
<evidence type="ECO:0000256" key="5">
    <source>
        <dbReference type="ARBA" id="ARBA00022692"/>
    </source>
</evidence>
<dbReference type="GO" id="GO:0015562">
    <property type="term" value="F:efflux transmembrane transporter activity"/>
    <property type="evidence" value="ECO:0007669"/>
    <property type="project" value="InterPro"/>
</dbReference>
<dbReference type="GO" id="GO:1990281">
    <property type="term" value="C:efflux pump complex"/>
    <property type="evidence" value="ECO:0007669"/>
    <property type="project" value="TreeGrafter"/>
</dbReference>
<keyword evidence="3" id="KW-0813">Transport</keyword>
<keyword evidence="4" id="KW-1134">Transmembrane beta strand</keyword>
<dbReference type="PANTHER" id="PTHR30026">
    <property type="entry name" value="OUTER MEMBRANE PROTEIN TOLC"/>
    <property type="match status" value="1"/>
</dbReference>
<organism evidence="8 9">
    <name type="scientific">Tectimicrobiota bacterium</name>
    <dbReference type="NCBI Taxonomy" id="2528274"/>
    <lineage>
        <taxon>Bacteria</taxon>
        <taxon>Pseudomonadati</taxon>
        <taxon>Nitrospinota/Tectimicrobiota group</taxon>
        <taxon>Candidatus Tectimicrobiota</taxon>
    </lineage>
</organism>
<dbReference type="SUPFAM" id="SSF56954">
    <property type="entry name" value="Outer membrane efflux proteins (OEP)"/>
    <property type="match status" value="1"/>
</dbReference>
<dbReference type="EMBL" id="VGLS01000205">
    <property type="protein sequence ID" value="MBM3223819.1"/>
    <property type="molecule type" value="Genomic_DNA"/>
</dbReference>
<keyword evidence="6" id="KW-0472">Membrane</keyword>
<keyword evidence="7" id="KW-0998">Cell outer membrane</keyword>
<sequence>MWHEQPRETAEWLMEPTRQRGWRVGTRLGVVLLSLWLAAGVTDATAQQRPAPRVLSLEEAVALAVQHSPQIKEEQFGVLKRQSQRAQADAARFAQLEITVVGGPSPRARGNQINSPDSKTDPAITGVFGLATINLVQPLYTFGKIDSLREAAAHGIAVSQAQVHERATKVAMLVHEAYYGYLLATALENLALEVGDQLNSSLEKTRRQLDAGAPGVDNIDLLKLQTFQGELEKQLNDIREGKELAQTGLRTLLNLPPNQPLELTEKGLEPRVRDTGAVEQYLTDATQLRPEFTQAREGVKAFEKLVDAAKADYYPVVFFGVFGSLAEATNRDRVRNPFVDDRINDSVIAPVLGVQWKFNLGITAARVDEAAAELGKIQQKHALAEQGIPFQVRQAYLEVQQHQANIEATRKGFRSGRQWLVAAVSNFDLGVGPSKDVADAAVAYAKLRAGYLQSVYHYNLGLAKLDHVAGRDVAGVQALLPQPPRLRQ</sequence>
<reference evidence="8" key="1">
    <citation type="submission" date="2019-03" db="EMBL/GenBank/DDBJ databases">
        <title>Lake Tanganyika Metagenome-Assembled Genomes (MAGs).</title>
        <authorList>
            <person name="Tran P."/>
        </authorList>
    </citation>
    <scope>NUCLEOTIDE SEQUENCE</scope>
    <source>
        <strain evidence="8">K_DeepCast_65m_m2_066</strain>
    </source>
</reference>
<dbReference type="InterPro" id="IPR051906">
    <property type="entry name" value="TolC-like"/>
</dbReference>
<dbReference type="AlphaFoldDB" id="A0A937VZ32"/>
<evidence type="ECO:0000256" key="1">
    <source>
        <dbReference type="ARBA" id="ARBA00004442"/>
    </source>
</evidence>
<evidence type="ECO:0000256" key="4">
    <source>
        <dbReference type="ARBA" id="ARBA00022452"/>
    </source>
</evidence>
<comment type="subcellular location">
    <subcellularLocation>
        <location evidence="1">Cell outer membrane</location>
    </subcellularLocation>
</comment>
<keyword evidence="5" id="KW-0812">Transmembrane</keyword>
<gene>
    <name evidence="8" type="ORF">FJZ47_08475</name>
</gene>
<comment type="caution">
    <text evidence="8">The sequence shown here is derived from an EMBL/GenBank/DDBJ whole genome shotgun (WGS) entry which is preliminary data.</text>
</comment>
<dbReference type="InterPro" id="IPR003423">
    <property type="entry name" value="OMP_efflux"/>
</dbReference>
<proteinExistence type="inferred from homology"/>
<comment type="similarity">
    <text evidence="2">Belongs to the outer membrane factor (OMF) (TC 1.B.17) family.</text>
</comment>
<accession>A0A937VZ32</accession>
<dbReference type="Proteomes" id="UP000712673">
    <property type="component" value="Unassembled WGS sequence"/>
</dbReference>